<dbReference type="PATRIC" id="fig|796944.3.peg.343"/>
<protein>
    <recommendedName>
        <fullName evidence="3">Aldose 1-epimerase</fullName>
    </recommendedName>
</protein>
<dbReference type="Pfam" id="PF01263">
    <property type="entry name" value="Aldose_epim"/>
    <property type="match status" value="1"/>
</dbReference>
<evidence type="ECO:0000313" key="2">
    <source>
        <dbReference type="Proteomes" id="UP000003527"/>
    </source>
</evidence>
<evidence type="ECO:0008006" key="3">
    <source>
        <dbReference type="Google" id="ProtNLM"/>
    </source>
</evidence>
<dbReference type="GO" id="GO:0030246">
    <property type="term" value="F:carbohydrate binding"/>
    <property type="evidence" value="ECO:0007669"/>
    <property type="project" value="InterPro"/>
</dbReference>
<dbReference type="InterPro" id="IPR037481">
    <property type="entry name" value="LacX"/>
</dbReference>
<dbReference type="SUPFAM" id="SSF74650">
    <property type="entry name" value="Galactose mutarotase-like"/>
    <property type="match status" value="1"/>
</dbReference>
<dbReference type="InterPro" id="IPR008183">
    <property type="entry name" value="Aldose_1/G6P_1-epimerase"/>
</dbReference>
<dbReference type="InterPro" id="IPR011013">
    <property type="entry name" value="Gal_mutarotase_sf_dom"/>
</dbReference>
<dbReference type="RefSeq" id="WP_009537515.1">
    <property type="nucleotide sequence ID" value="NZ_JH414506.1"/>
</dbReference>
<sequence>MLCIESPNLSVKIKEKGAELCSIYDKEKERELLWQGDRRLWAEQAPILFPFIGRLKGKAYSYNGQKYPMDLHGFARENVFRVVEHNEDSCLLELRDTAVTRQAYPFAFRLRQYYKVKGTSLLIETKIENLGMETMYFALGLHPGFQLFSENNKISDFELDFPDCPGEKLEQILFSEESLTKKERGEAFLKEKSLSLSYDLFRNDAPVFPETGGKAFLHKRGEKEGLRMEYPDYSYIAIWQPYGKEAPFLCIEPWTSLPGRDGIEEDICEKEDFQSLLPDEERSYHCKISLD</sequence>
<dbReference type="GO" id="GO:0016853">
    <property type="term" value="F:isomerase activity"/>
    <property type="evidence" value="ECO:0007669"/>
    <property type="project" value="InterPro"/>
</dbReference>
<dbReference type="Gene3D" id="2.70.98.10">
    <property type="match status" value="1"/>
</dbReference>
<dbReference type="EMBL" id="AFZD01000004">
    <property type="protein sequence ID" value="EHL14049.1"/>
    <property type="molecule type" value="Genomic_DNA"/>
</dbReference>
<dbReference type="HOGENOM" id="CLU_057834_1_0_9"/>
<proteinExistence type="predicted"/>
<dbReference type="AlphaFoldDB" id="G9WRV9"/>
<dbReference type="Proteomes" id="UP000003527">
    <property type="component" value="Unassembled WGS sequence"/>
</dbReference>
<name>G9WRV9_9FIRM</name>
<dbReference type="InterPro" id="IPR014718">
    <property type="entry name" value="GH-type_carb-bd"/>
</dbReference>
<keyword evidence="2" id="KW-1185">Reference proteome</keyword>
<gene>
    <name evidence="1" type="ORF">HMPREF9624_01825</name>
</gene>
<evidence type="ECO:0000313" key="1">
    <source>
        <dbReference type="EMBL" id="EHL14049.1"/>
    </source>
</evidence>
<comment type="caution">
    <text evidence="1">The sequence shown here is derived from an EMBL/GenBank/DDBJ whole genome shotgun (WGS) entry which is preliminary data.</text>
</comment>
<reference evidence="1 2" key="1">
    <citation type="submission" date="2011-08" db="EMBL/GenBank/DDBJ databases">
        <title>The Genome Sequence of Oribacterium sp. ACB7.</title>
        <authorList>
            <consortium name="The Broad Institute Genome Sequencing Platform"/>
            <person name="Earl A."/>
            <person name="Ward D."/>
            <person name="Feldgarden M."/>
            <person name="Gevers D."/>
            <person name="Sizova M."/>
            <person name="Hazen A."/>
            <person name="Epstein S."/>
            <person name="Young S.K."/>
            <person name="Zeng Q."/>
            <person name="Gargeya S."/>
            <person name="Fitzgerald M."/>
            <person name="Haas B."/>
            <person name="Abouelleil A."/>
            <person name="Alvarado L."/>
            <person name="Arachchi H.M."/>
            <person name="Berlin A."/>
            <person name="Brown A."/>
            <person name="Chapman S.B."/>
            <person name="Chen Z."/>
            <person name="Dunbar C."/>
            <person name="Freedman E."/>
            <person name="Gearin G."/>
            <person name="Gellesch M."/>
            <person name="Goldberg J."/>
            <person name="Griggs A."/>
            <person name="Gujja S."/>
            <person name="Heiman D."/>
            <person name="Howarth C."/>
            <person name="Larson L."/>
            <person name="Lui A."/>
            <person name="MacDonald P.J.P."/>
            <person name="Montmayeur A."/>
            <person name="Murphy C."/>
            <person name="Neiman D."/>
            <person name="Pearson M."/>
            <person name="Priest M."/>
            <person name="Roberts A."/>
            <person name="Saif S."/>
            <person name="Shea T."/>
            <person name="Shenoy N."/>
            <person name="Sisk P."/>
            <person name="Stolte C."/>
            <person name="Sykes S."/>
            <person name="Wortman J."/>
            <person name="Nusbaum C."/>
            <person name="Birren B."/>
        </authorList>
    </citation>
    <scope>NUCLEOTIDE SEQUENCE [LARGE SCALE GENOMIC DNA]</scope>
    <source>
        <strain evidence="1 2">ACB7</strain>
    </source>
</reference>
<dbReference type="CDD" id="cd09024">
    <property type="entry name" value="Aldose_epim_lacX"/>
    <property type="match status" value="1"/>
</dbReference>
<dbReference type="GO" id="GO:0005975">
    <property type="term" value="P:carbohydrate metabolic process"/>
    <property type="evidence" value="ECO:0007669"/>
    <property type="project" value="InterPro"/>
</dbReference>
<accession>G9WRV9</accession>
<organism evidence="1 2">
    <name type="scientific">Oribacterium asaccharolyticum ACB7</name>
    <dbReference type="NCBI Taxonomy" id="796944"/>
    <lineage>
        <taxon>Bacteria</taxon>
        <taxon>Bacillati</taxon>
        <taxon>Bacillota</taxon>
        <taxon>Clostridia</taxon>
        <taxon>Lachnospirales</taxon>
        <taxon>Lachnospiraceae</taxon>
        <taxon>Oribacterium</taxon>
    </lineage>
</organism>